<feature type="region of interest" description="Disordered" evidence="1">
    <location>
        <begin position="48"/>
        <end position="71"/>
    </location>
</feature>
<gene>
    <name evidence="2" type="ORF">FWK35_00039137</name>
</gene>
<dbReference type="AlphaFoldDB" id="A0A6G0VRD2"/>
<keyword evidence="3" id="KW-1185">Reference proteome</keyword>
<dbReference type="Proteomes" id="UP000478052">
    <property type="component" value="Unassembled WGS sequence"/>
</dbReference>
<evidence type="ECO:0000313" key="2">
    <source>
        <dbReference type="EMBL" id="KAF0703289.1"/>
    </source>
</evidence>
<evidence type="ECO:0000256" key="1">
    <source>
        <dbReference type="SAM" id="MobiDB-lite"/>
    </source>
</evidence>
<accession>A0A6G0VRD2</accession>
<evidence type="ECO:0000313" key="3">
    <source>
        <dbReference type="Proteomes" id="UP000478052"/>
    </source>
</evidence>
<comment type="caution">
    <text evidence="2">The sequence shown here is derived from an EMBL/GenBank/DDBJ whole genome shotgun (WGS) entry which is preliminary data.</text>
</comment>
<sequence>MPSGSGASSKKRKWYLFDNMLFLSDYMLQHKKMESNLSSPYIDQFENDSFVDEPLVPDPEENQETAEQEVLSQTIDTEDVENEKSSNEPIFKKPRINRKMLPSERVVEPMLEFIKTRTQSKKNNEDSPEHSFFKSIIPDYLKLNDKNQRQFKKIVLNTIDQLLDSQEDNTLYSNEMLRYNNAPHTNVIPHLSPDQQFNANNQPQQFNAIQYIACSPDLSSSDSSSSYLH</sequence>
<proteinExistence type="predicted"/>
<protein>
    <submittedName>
        <fullName evidence="2">MADF domain-containing protein</fullName>
    </submittedName>
</protein>
<organism evidence="2 3">
    <name type="scientific">Aphis craccivora</name>
    <name type="common">Cowpea aphid</name>
    <dbReference type="NCBI Taxonomy" id="307492"/>
    <lineage>
        <taxon>Eukaryota</taxon>
        <taxon>Metazoa</taxon>
        <taxon>Ecdysozoa</taxon>
        <taxon>Arthropoda</taxon>
        <taxon>Hexapoda</taxon>
        <taxon>Insecta</taxon>
        <taxon>Pterygota</taxon>
        <taxon>Neoptera</taxon>
        <taxon>Paraneoptera</taxon>
        <taxon>Hemiptera</taxon>
        <taxon>Sternorrhyncha</taxon>
        <taxon>Aphidomorpha</taxon>
        <taxon>Aphidoidea</taxon>
        <taxon>Aphididae</taxon>
        <taxon>Aphidini</taxon>
        <taxon>Aphis</taxon>
        <taxon>Aphis</taxon>
    </lineage>
</organism>
<feature type="compositionally biased region" description="Acidic residues" evidence="1">
    <location>
        <begin position="58"/>
        <end position="67"/>
    </location>
</feature>
<name>A0A6G0VRD2_APHCR</name>
<dbReference type="EMBL" id="VUJU01013955">
    <property type="protein sequence ID" value="KAF0703289.1"/>
    <property type="molecule type" value="Genomic_DNA"/>
</dbReference>
<dbReference type="OrthoDB" id="6147983at2759"/>
<reference evidence="2 3" key="1">
    <citation type="submission" date="2019-08" db="EMBL/GenBank/DDBJ databases">
        <title>Whole genome of Aphis craccivora.</title>
        <authorList>
            <person name="Voronova N.V."/>
            <person name="Shulinski R.S."/>
            <person name="Bandarenka Y.V."/>
            <person name="Zhorov D.G."/>
            <person name="Warner D."/>
        </authorList>
    </citation>
    <scope>NUCLEOTIDE SEQUENCE [LARGE SCALE GENOMIC DNA]</scope>
    <source>
        <strain evidence="2">180601</strain>
        <tissue evidence="2">Whole Body</tissue>
    </source>
</reference>